<reference evidence="3" key="1">
    <citation type="submission" date="2017-02" db="EMBL/GenBank/DDBJ databases">
        <title>Complete genome sequence of Cupriavidus necator strain NH9, a 3-chlorobenzoate degrader.</title>
        <authorList>
            <person name="Moriuchi R."/>
            <person name="Dohra H."/>
            <person name="Ogawa N."/>
        </authorList>
    </citation>
    <scope>NUCLEOTIDE SEQUENCE [LARGE SCALE GENOMIC DNA]</scope>
    <source>
        <strain evidence="3">NH9</strain>
    </source>
</reference>
<dbReference type="EMBL" id="CP017757">
    <property type="protein sequence ID" value="AQV92897.1"/>
    <property type="molecule type" value="Genomic_DNA"/>
</dbReference>
<keyword evidence="1" id="KW-0732">Signal</keyword>
<name>A0A1U9UKB2_CUPNE</name>
<feature type="chain" id="PRO_5012437232" evidence="1">
    <location>
        <begin position="20"/>
        <end position="210"/>
    </location>
</feature>
<organism evidence="2 3">
    <name type="scientific">Cupriavidus necator</name>
    <name type="common">Alcaligenes eutrophus</name>
    <name type="synonym">Ralstonia eutropha</name>
    <dbReference type="NCBI Taxonomy" id="106590"/>
    <lineage>
        <taxon>Bacteria</taxon>
        <taxon>Pseudomonadati</taxon>
        <taxon>Pseudomonadota</taxon>
        <taxon>Betaproteobacteria</taxon>
        <taxon>Burkholderiales</taxon>
        <taxon>Burkholderiaceae</taxon>
        <taxon>Cupriavidus</taxon>
    </lineage>
</organism>
<proteinExistence type="predicted"/>
<dbReference type="AlphaFoldDB" id="A0A1U9UKB2"/>
<gene>
    <name evidence="2" type="ORF">BJN34_03190</name>
</gene>
<dbReference type="RefSeq" id="WP_078195323.1">
    <property type="nucleotide sequence ID" value="NZ_CP017757.2"/>
</dbReference>
<protein>
    <submittedName>
        <fullName evidence="2">Uncharacterized protein</fullName>
    </submittedName>
</protein>
<accession>A0A1U9UKB2</accession>
<feature type="signal peptide" evidence="1">
    <location>
        <begin position="1"/>
        <end position="19"/>
    </location>
</feature>
<dbReference type="OrthoDB" id="8925758at2"/>
<evidence type="ECO:0000256" key="1">
    <source>
        <dbReference type="SAM" id="SignalP"/>
    </source>
</evidence>
<sequence length="210" mass="22950">MTLLARSALCCAMALAALAAAGNAIGARAQAAPSAQALMLPAELSNVCEADPQALQLAMARQWRPSLNALDQWTQLVRSFSCDLSGQRDLGWHRVPLRAYESAIRYPLTWVEMETHNGRTRRTVKTYYSAAQLPPKIDFWVGGRIDEIRYDKRLRRIDARFPAAGSRGGSNGAASAAAAAQCAYTTLQFRQQNGLWLLSGVEPNLSPRCS</sequence>
<dbReference type="KEGG" id="cuh:BJN34_03190"/>
<evidence type="ECO:0000313" key="3">
    <source>
        <dbReference type="Proteomes" id="UP000189627"/>
    </source>
</evidence>
<dbReference type="Proteomes" id="UP000189627">
    <property type="component" value="Chromosome 1"/>
</dbReference>
<evidence type="ECO:0000313" key="2">
    <source>
        <dbReference type="EMBL" id="AQV92897.1"/>
    </source>
</evidence>